<name>K8FCL2_9CHLO</name>
<evidence type="ECO:0000313" key="4">
    <source>
        <dbReference type="EMBL" id="CCO19618.1"/>
    </source>
</evidence>
<dbReference type="RefSeq" id="XP_007509161.1">
    <property type="nucleotide sequence ID" value="XM_007509099.1"/>
</dbReference>
<organism evidence="4 5">
    <name type="scientific">Bathycoccus prasinos</name>
    <dbReference type="NCBI Taxonomy" id="41875"/>
    <lineage>
        <taxon>Eukaryota</taxon>
        <taxon>Viridiplantae</taxon>
        <taxon>Chlorophyta</taxon>
        <taxon>Mamiellophyceae</taxon>
        <taxon>Mamiellales</taxon>
        <taxon>Bathycoccaceae</taxon>
        <taxon>Bathycoccus</taxon>
    </lineage>
</organism>
<feature type="domain" description="ABC1 atypical kinase-like" evidence="3">
    <location>
        <begin position="183"/>
        <end position="453"/>
    </location>
</feature>
<feature type="region of interest" description="Disordered" evidence="2">
    <location>
        <begin position="688"/>
        <end position="722"/>
    </location>
</feature>
<dbReference type="Pfam" id="PF03109">
    <property type="entry name" value="ABC1"/>
    <property type="match status" value="1"/>
</dbReference>
<keyword evidence="5" id="KW-1185">Reference proteome</keyword>
<feature type="compositionally biased region" description="Basic and acidic residues" evidence="2">
    <location>
        <begin position="695"/>
        <end position="716"/>
    </location>
</feature>
<dbReference type="Proteomes" id="UP000198341">
    <property type="component" value="Chromosome 14"/>
</dbReference>
<dbReference type="CDD" id="cd05121">
    <property type="entry name" value="ABC1_ADCK3-like"/>
    <property type="match status" value="1"/>
</dbReference>
<dbReference type="EMBL" id="FO082265">
    <property type="protein sequence ID" value="CCO19618.1"/>
    <property type="molecule type" value="Genomic_DNA"/>
</dbReference>
<dbReference type="PANTHER" id="PTHR10566">
    <property type="entry name" value="CHAPERONE-ACTIVITY OF BC1 COMPLEX CABC1 -RELATED"/>
    <property type="match status" value="1"/>
</dbReference>
<evidence type="ECO:0000256" key="1">
    <source>
        <dbReference type="ARBA" id="ARBA00009670"/>
    </source>
</evidence>
<gene>
    <name evidence="4" type="ordered locus">Bathy14g00820</name>
</gene>
<comment type="similarity">
    <text evidence="1">Belongs to the protein kinase superfamily. ADCK protein kinase family.</text>
</comment>
<dbReference type="AlphaFoldDB" id="K8FCL2"/>
<feature type="region of interest" description="Disordered" evidence="2">
    <location>
        <begin position="593"/>
        <end position="628"/>
    </location>
</feature>
<dbReference type="InterPro" id="IPR050154">
    <property type="entry name" value="UbiB_kinase"/>
</dbReference>
<evidence type="ECO:0000256" key="2">
    <source>
        <dbReference type="SAM" id="MobiDB-lite"/>
    </source>
</evidence>
<dbReference type="eggNOG" id="KOG1235">
    <property type="taxonomic scope" value="Eukaryota"/>
</dbReference>
<dbReference type="InterPro" id="IPR011009">
    <property type="entry name" value="Kinase-like_dom_sf"/>
</dbReference>
<dbReference type="KEGG" id="bpg:Bathy14g00820"/>
<dbReference type="GeneID" id="19011741"/>
<feature type="compositionally biased region" description="Basic residues" evidence="2">
    <location>
        <begin position="598"/>
        <end position="612"/>
    </location>
</feature>
<dbReference type="OrthoDB" id="427480at2759"/>
<dbReference type="InterPro" id="IPR004147">
    <property type="entry name" value="ABC1_dom"/>
</dbReference>
<accession>K8FCL2</accession>
<evidence type="ECO:0000259" key="3">
    <source>
        <dbReference type="Pfam" id="PF03109"/>
    </source>
</evidence>
<proteinExistence type="inferred from homology"/>
<protein>
    <recommendedName>
        <fullName evidence="3">ABC1 atypical kinase-like domain-containing protein</fullName>
    </recommendedName>
</protein>
<reference evidence="4 5" key="1">
    <citation type="submission" date="2011-10" db="EMBL/GenBank/DDBJ databases">
        <authorList>
            <person name="Genoscope - CEA"/>
        </authorList>
    </citation>
    <scope>NUCLEOTIDE SEQUENCE [LARGE SCALE GENOMIC DNA]</scope>
    <source>
        <strain evidence="4 5">RCC 1105</strain>
    </source>
</reference>
<evidence type="ECO:0000313" key="5">
    <source>
        <dbReference type="Proteomes" id="UP000198341"/>
    </source>
</evidence>
<feature type="compositionally biased region" description="Acidic residues" evidence="2">
    <location>
        <begin position="617"/>
        <end position="628"/>
    </location>
</feature>
<dbReference type="PANTHER" id="PTHR10566:SF124">
    <property type="entry name" value="PROTEIN KINASE SUPERFAMILY PROTEIN"/>
    <property type="match status" value="1"/>
</dbReference>
<dbReference type="SUPFAM" id="SSF56112">
    <property type="entry name" value="Protein kinase-like (PK-like)"/>
    <property type="match status" value="1"/>
</dbReference>
<sequence>MSQETSSSSSSKCGFFAAPLCHHSSSRSYSSKSHANTAMKPWATEEELRLLSVHLKSVREKAAAASENVRRSKDDDANDTYLVSTNTDYKLCAKTFREYNPELLAKHFQKQPFKVLKRMIEIVSSMTFVGARVYFKVGDTESRAKFFRDELVKLGPAFVKFGQVLSTREDVLPREYCEQLAELQDSMAPSDLASSREFLKLHLECEPEAAFATFDPTPIAAASLAQVYKATLVGSGKAVAVKLQRPEAFENVALDSYVLRLVAKYSAKNPIKKFNSDVVRIVDELVGRLFEEMDYEREAKQCNRFRETYQDGKIAGRVRAPVVVDALSTSRVLTMEFVQGERIDGLQKLYGDDSSWELDEKGGGKRKKRNKTKFMKEFQPHEILRRGVRCSLHQLLATGFMHADPHPGNLIVDEQGALVYLDFGTCVYVPQFQRRAMIRGLIGFVNRDAESLVSDLKTLDFLPEDADDEACVQALTKVFDERGNRIRDSNDFMAVITQLTEALLYKGFRLPPTFARVLRALAALEGTAQAIDPNFKVLEQSYPYVLARVTSDRSPEMRSAVRRLLLDEKSGKVRWARLRRLVEAYAEKGSEVSGEFHKTRRSKSGARNRKNTTKSLDDDDDDDDFSFENEDLDEEDDLYLNDFDRARGVTKAEKLRRENAFEYFRDFSRKSAKGVKTLVEDVFCSSKNSGGQHHRNFEEETVDKNEYEKEENHTDTSSESPAVDAVEDALRFLFSKDGKIVRDNVVEDALDALEAFFDDNSDDDDHSKDDTDTDINDVEKKKTKKKENVGDQITLDQLLLAFKATRAATAERPDLWIPAVGKYVFEKESVDMAYMFISGMLERAPRKEDDLKETLTSESDDETSRFGGFTDGCRSRRNHLDVAEIARRVIHAATRKNKKKTQ</sequence>